<feature type="transmembrane region" description="Helical" evidence="7">
    <location>
        <begin position="189"/>
        <end position="210"/>
    </location>
</feature>
<dbReference type="Gene3D" id="1.20.1250.20">
    <property type="entry name" value="MFS general substrate transporter like domains"/>
    <property type="match status" value="1"/>
</dbReference>
<evidence type="ECO:0000256" key="4">
    <source>
        <dbReference type="ARBA" id="ARBA00022692"/>
    </source>
</evidence>
<comment type="similarity">
    <text evidence="2">Belongs to the major facilitator superfamily. Folate-biopterin transporter (TC 2.A.71) family.</text>
</comment>
<dbReference type="InterPro" id="IPR039309">
    <property type="entry name" value="BT1"/>
</dbReference>
<evidence type="ECO:0000256" key="1">
    <source>
        <dbReference type="ARBA" id="ARBA00004141"/>
    </source>
</evidence>
<dbReference type="EMBL" id="JADEXN010000407">
    <property type="protein sequence ID" value="MBE9042667.1"/>
    <property type="molecule type" value="Genomic_DNA"/>
</dbReference>
<dbReference type="PANTHER" id="PTHR31585:SF0">
    <property type="entry name" value="FOLATE-BIOPTERIN TRANSPORTER 1, CHLOROPLASTIC"/>
    <property type="match status" value="1"/>
</dbReference>
<feature type="transmembrane region" description="Helical" evidence="7">
    <location>
        <begin position="239"/>
        <end position="261"/>
    </location>
</feature>
<feature type="transmembrane region" description="Helical" evidence="7">
    <location>
        <begin position="123"/>
        <end position="141"/>
    </location>
</feature>
<keyword evidence="4 7" id="KW-0812">Transmembrane</keyword>
<feature type="transmembrane region" description="Helical" evidence="7">
    <location>
        <begin position="162"/>
        <end position="183"/>
    </location>
</feature>
<evidence type="ECO:0000313" key="9">
    <source>
        <dbReference type="Proteomes" id="UP000621799"/>
    </source>
</evidence>
<dbReference type="PANTHER" id="PTHR31585">
    <property type="entry name" value="FOLATE-BIOPTERIN TRANSPORTER 1, CHLOROPLASTIC"/>
    <property type="match status" value="1"/>
</dbReference>
<gene>
    <name evidence="8" type="ORF">IQ235_18050</name>
</gene>
<keyword evidence="9" id="KW-1185">Reference proteome</keyword>
<evidence type="ECO:0000313" key="8">
    <source>
        <dbReference type="EMBL" id="MBE9042667.1"/>
    </source>
</evidence>
<feature type="transmembrane region" description="Helical" evidence="7">
    <location>
        <begin position="29"/>
        <end position="53"/>
    </location>
</feature>
<dbReference type="Proteomes" id="UP000621799">
    <property type="component" value="Unassembled WGS sequence"/>
</dbReference>
<dbReference type="SUPFAM" id="SSF103473">
    <property type="entry name" value="MFS general substrate transporter"/>
    <property type="match status" value="1"/>
</dbReference>
<accession>A0A928Z8N2</accession>
<feature type="transmembrane region" description="Helical" evidence="7">
    <location>
        <begin position="408"/>
        <end position="429"/>
    </location>
</feature>
<comment type="caution">
    <text evidence="8">The sequence shown here is derived from an EMBL/GenBank/DDBJ whole genome shotgun (WGS) entry which is preliminary data.</text>
</comment>
<evidence type="ECO:0000256" key="6">
    <source>
        <dbReference type="ARBA" id="ARBA00023136"/>
    </source>
</evidence>
<dbReference type="Pfam" id="PF03092">
    <property type="entry name" value="BT1"/>
    <property type="match status" value="1"/>
</dbReference>
<comment type="subcellular location">
    <subcellularLocation>
        <location evidence="1">Membrane</location>
        <topology evidence="1">Multi-pass membrane protein</topology>
    </subcellularLocation>
</comment>
<protein>
    <submittedName>
        <fullName evidence="8">Folate/biopterin family MFS transporter</fullName>
    </submittedName>
</protein>
<feature type="transmembrane region" description="Helical" evidence="7">
    <location>
        <begin position="304"/>
        <end position="323"/>
    </location>
</feature>
<feature type="transmembrane region" description="Helical" evidence="7">
    <location>
        <begin position="273"/>
        <end position="292"/>
    </location>
</feature>
<dbReference type="InterPro" id="IPR004324">
    <property type="entry name" value="FBT"/>
</dbReference>
<keyword evidence="5 7" id="KW-1133">Transmembrane helix</keyword>
<dbReference type="CDD" id="cd17484">
    <property type="entry name" value="MFS_FBT"/>
    <property type="match status" value="1"/>
</dbReference>
<name>A0A928Z8N2_9CYAN</name>
<dbReference type="InterPro" id="IPR036259">
    <property type="entry name" value="MFS_trans_sf"/>
</dbReference>
<keyword evidence="6 7" id="KW-0472">Membrane</keyword>
<sequence length="455" mass="49238">MLVPPTGIAKLKKIATEKLLFGHEPTPELIAIMLVYFVQGILGLARLAVSFFLKDDLGLTPAQVSAMMGIVALPWIVKPLFGFISDGLPIFGYRRRPYLILSGILGATSWIALGSVVQTAWMATAVIALSSLSVAVSDVIVDSLVVERARKESLSAAGSLQSLCWGTSAFGGLLTAYLSGFLLEQFSTQTVFLITASFPLLVCATAWAIAEEPVTGRSNGETVKTQIRQLKAAISQKSIWLPTAFLFIWQATPTADSAFFFFTTNELGFPPEFLGRVRLVTSIAALVGVWLFQRFFKTVPFRTIFGWSTVLSAALGMTTLLLVTHANRAIGIDDRWFSLGDSLVLTVMGQIAFMPVLVLAARLCPKGVEATLFALLMSVTNLAGVISHEFGAVLMHWMAITPTNFENLWLLVLVTNLSTLVPLPFLGWLPNGSPEIEEPQSLPVPSVSESEPTVV</sequence>
<reference evidence="8" key="1">
    <citation type="submission" date="2020-10" db="EMBL/GenBank/DDBJ databases">
        <authorList>
            <person name="Castelo-Branco R."/>
            <person name="Eusebio N."/>
            <person name="Adriana R."/>
            <person name="Vieira A."/>
            <person name="Brugerolle De Fraissinette N."/>
            <person name="Rezende De Castro R."/>
            <person name="Schneider M.P."/>
            <person name="Vasconcelos V."/>
            <person name="Leao P.N."/>
        </authorList>
    </citation>
    <scope>NUCLEOTIDE SEQUENCE</scope>
    <source>
        <strain evidence="8">LEGE 11467</strain>
    </source>
</reference>
<evidence type="ECO:0000256" key="5">
    <source>
        <dbReference type="ARBA" id="ARBA00022989"/>
    </source>
</evidence>
<keyword evidence="3" id="KW-0813">Transport</keyword>
<evidence type="ECO:0000256" key="3">
    <source>
        <dbReference type="ARBA" id="ARBA00022448"/>
    </source>
</evidence>
<feature type="transmembrane region" description="Helical" evidence="7">
    <location>
        <begin position="98"/>
        <end position="117"/>
    </location>
</feature>
<dbReference type="NCBIfam" id="TIGR00788">
    <property type="entry name" value="fbt"/>
    <property type="match status" value="1"/>
</dbReference>
<dbReference type="AlphaFoldDB" id="A0A928Z8N2"/>
<evidence type="ECO:0000256" key="7">
    <source>
        <dbReference type="SAM" id="Phobius"/>
    </source>
</evidence>
<proteinExistence type="inferred from homology"/>
<feature type="transmembrane region" description="Helical" evidence="7">
    <location>
        <begin position="343"/>
        <end position="363"/>
    </location>
</feature>
<organism evidence="8 9">
    <name type="scientific">Zarconia navalis LEGE 11467</name>
    <dbReference type="NCBI Taxonomy" id="1828826"/>
    <lineage>
        <taxon>Bacteria</taxon>
        <taxon>Bacillati</taxon>
        <taxon>Cyanobacteriota</taxon>
        <taxon>Cyanophyceae</taxon>
        <taxon>Oscillatoriophycideae</taxon>
        <taxon>Oscillatoriales</taxon>
        <taxon>Oscillatoriales incertae sedis</taxon>
        <taxon>Zarconia</taxon>
        <taxon>Zarconia navalis</taxon>
    </lineage>
</organism>
<evidence type="ECO:0000256" key="2">
    <source>
        <dbReference type="ARBA" id="ARBA00007015"/>
    </source>
</evidence>
<dbReference type="GO" id="GO:0016020">
    <property type="term" value="C:membrane"/>
    <property type="evidence" value="ECO:0007669"/>
    <property type="project" value="UniProtKB-SubCell"/>
</dbReference>
<dbReference type="RefSeq" id="WP_264322817.1">
    <property type="nucleotide sequence ID" value="NZ_JADEXN010000407.1"/>
</dbReference>
<feature type="transmembrane region" description="Helical" evidence="7">
    <location>
        <begin position="370"/>
        <end position="388"/>
    </location>
</feature>
<feature type="transmembrane region" description="Helical" evidence="7">
    <location>
        <begin position="59"/>
        <end position="77"/>
    </location>
</feature>